<dbReference type="CDD" id="cd16657">
    <property type="entry name" value="RING-Ubox_UBE4A"/>
    <property type="match status" value="1"/>
</dbReference>
<dbReference type="PANTHER" id="PTHR13931">
    <property type="entry name" value="UBIQUITINATION FACTOR E4"/>
    <property type="match status" value="1"/>
</dbReference>
<feature type="coiled-coil region" evidence="11">
    <location>
        <begin position="981"/>
        <end position="1008"/>
    </location>
</feature>
<dbReference type="FunFam" id="3.30.40.10:FF:000055">
    <property type="entry name" value="Ubiquitin conjugation factor e4 a"/>
    <property type="match status" value="1"/>
</dbReference>
<dbReference type="AlphaFoldDB" id="A0A152A7H3"/>
<keyword evidence="7" id="KW-0963">Cytoplasm</keyword>
<dbReference type="InterPro" id="IPR013083">
    <property type="entry name" value="Znf_RING/FYVE/PHD"/>
</dbReference>
<dbReference type="SUPFAM" id="SSF57850">
    <property type="entry name" value="RING/U-box"/>
    <property type="match status" value="1"/>
</dbReference>
<accession>A0A152A7H3</accession>
<dbReference type="InterPro" id="IPR019474">
    <property type="entry name" value="Ub_conjug_fac_E4_core"/>
</dbReference>
<dbReference type="PROSITE" id="PS51698">
    <property type="entry name" value="U_BOX"/>
    <property type="match status" value="1"/>
</dbReference>
<dbReference type="InParanoid" id="A0A152A7H3"/>
<organism evidence="14 15">
    <name type="scientific">Tieghemostelium lacteum</name>
    <name type="common">Slime mold</name>
    <name type="synonym">Dictyostelium lacteum</name>
    <dbReference type="NCBI Taxonomy" id="361077"/>
    <lineage>
        <taxon>Eukaryota</taxon>
        <taxon>Amoebozoa</taxon>
        <taxon>Evosea</taxon>
        <taxon>Eumycetozoa</taxon>
        <taxon>Dictyostelia</taxon>
        <taxon>Dictyosteliales</taxon>
        <taxon>Raperosteliaceae</taxon>
        <taxon>Tieghemostelium</taxon>
    </lineage>
</organism>
<evidence type="ECO:0000256" key="4">
    <source>
        <dbReference type="ARBA" id="ARBA00004906"/>
    </source>
</evidence>
<evidence type="ECO:0000256" key="10">
    <source>
        <dbReference type="ARBA" id="ARBA00023242"/>
    </source>
</evidence>
<dbReference type="Pfam" id="PF10408">
    <property type="entry name" value="Ufd2P_core"/>
    <property type="match status" value="1"/>
</dbReference>
<dbReference type="Proteomes" id="UP000076078">
    <property type="component" value="Unassembled WGS sequence"/>
</dbReference>
<feature type="region of interest" description="Disordered" evidence="12">
    <location>
        <begin position="1"/>
        <end position="127"/>
    </location>
</feature>
<feature type="compositionally biased region" description="Low complexity" evidence="12">
    <location>
        <begin position="86"/>
        <end position="125"/>
    </location>
</feature>
<dbReference type="GO" id="GO:0006511">
    <property type="term" value="P:ubiquitin-dependent protein catabolic process"/>
    <property type="evidence" value="ECO:0007669"/>
    <property type="project" value="InterPro"/>
</dbReference>
<dbReference type="PANTHER" id="PTHR13931:SF2">
    <property type="entry name" value="UBIQUITIN CONJUGATION FACTOR E4 B"/>
    <property type="match status" value="1"/>
</dbReference>
<comment type="catalytic activity">
    <reaction evidence="1">
        <text>S-ubiquitinyl-[E2 ubiquitin-conjugating enzyme]-L-cysteine + [acceptor protein]-L-lysine = [E2 ubiquitin-conjugating enzyme]-L-cysteine + N(6)-ubiquitinyl-[acceptor protein]-L-lysine.</text>
        <dbReference type="EC" id="2.3.2.27"/>
    </reaction>
</comment>
<evidence type="ECO:0000259" key="13">
    <source>
        <dbReference type="PROSITE" id="PS51698"/>
    </source>
</evidence>
<proteinExistence type="inferred from homology"/>
<dbReference type="Gene3D" id="3.30.40.10">
    <property type="entry name" value="Zinc/RING finger domain, C3HC4 (zinc finger)"/>
    <property type="match status" value="1"/>
</dbReference>
<evidence type="ECO:0000256" key="6">
    <source>
        <dbReference type="ARBA" id="ARBA00012483"/>
    </source>
</evidence>
<comment type="similarity">
    <text evidence="5">Belongs to the ubiquitin conjugation factor E4 family.</text>
</comment>
<keyword evidence="9" id="KW-0833">Ubl conjugation pathway</keyword>
<evidence type="ECO:0000256" key="12">
    <source>
        <dbReference type="SAM" id="MobiDB-lite"/>
    </source>
</evidence>
<dbReference type="OMA" id="WLTEIAM"/>
<dbReference type="STRING" id="361077.A0A152A7H3"/>
<dbReference type="EMBL" id="LODT01000004">
    <property type="protein sequence ID" value="KYR02190.1"/>
    <property type="molecule type" value="Genomic_DNA"/>
</dbReference>
<dbReference type="UniPathway" id="UPA00143"/>
<feature type="compositionally biased region" description="Polar residues" evidence="12">
    <location>
        <begin position="16"/>
        <end position="28"/>
    </location>
</feature>
<dbReference type="InterPro" id="IPR045132">
    <property type="entry name" value="UBE4"/>
</dbReference>
<sequence>MKKMFLKFTGDGGQDQPGNESGETTNSGENKEPVLESADEIRRKRLERFGTTPTPMSVETTTTQATPTPSIIKPIAKVTPTPPQPSQTSKPTTTTTTTSSSNTSNTTTTNKSTTPNKSTSPTLTSQEDKIRTCNLPMKESEYFIIEKILNISLNPSVNSTKLVFLSTLVEEFQGNIKDGKITLDKSLIDRLIVERLSTSSQGTTAIEFLISSYNRIKDIKRKKTTIPLNHKLLDECTELLLLYFGITLTLPDMFVQTSNNYGTGSIQLMKYLTGEEYDTEKDLTSEFLNDFLDSYQDDLSPIVQPLIKFISFKFSKVSIIGEFLPLFRALSKLIQFKKISDIVISMPLWINMEFNGSQMETHTLFGNIFMPSAASNDQVILKQYFTSAASLSPLKLNDSFISIRSVQKSYYLASLEFLKTFLKVSNENKQAFLNWITVCIEKNLGRNKMSVDPKTVGSDGFCLNLCNILVMLCEAFVDVSFQKIQMVDGNYLISGQRHNIKDDTRLAATSEEVQQWMKEGKLQPPVQPANFITECFFITLRCLHAGLNSSFTRLKHIANQLRELKRMKNSMLQTKPSWISTPQAPLYEQNLKLINDREDLFMGIQYALDSQLFEPSFLSKCSFFLLFAGKWLLKVLNPNSKPLPIPLPVPVEFASLPEFCVEDIVDFFTIVCSTFPRAIENVPMESLMEFYITILSTPESIKNPYIKAKIVEILSSFVPYGGPMDNYFSSLLENGQMVQDNLVAALMRFYVDIEFTGGNNQFYEKFSYRYHSSNILKYLWKSPQYKQKFIQESKRVDKFLKFVNMLINDSIYLLDDALLKLADIRTNQILFQDDQWDRGLTQDQRREKLEAHDRYESIVKSSLQLANGNINMLHYLSSELVEPFIRPELIDRISAMLNYYLSQLVGPKCTDLKVKDPEKYNFKPKVLLEQIADIYVQLSKDPKFPVSIVRDGRSFKISTFQTAEKIMARERMKSDEDLERFNRFIQTLEQVEKEEEQLEEELGDIPDEFLDPILSTLMTDPVILPASKNTVDRQTILRHILSDPTDPFNRSKLTEDMLIPDTDLKQKIDQWLLSKKKK</sequence>
<evidence type="ECO:0000256" key="2">
    <source>
        <dbReference type="ARBA" id="ARBA00004123"/>
    </source>
</evidence>
<dbReference type="InterPro" id="IPR003613">
    <property type="entry name" value="Ubox_domain"/>
</dbReference>
<dbReference type="GO" id="GO:0005737">
    <property type="term" value="C:cytoplasm"/>
    <property type="evidence" value="ECO:0007669"/>
    <property type="project" value="UniProtKB-SubCell"/>
</dbReference>
<evidence type="ECO:0000256" key="5">
    <source>
        <dbReference type="ARBA" id="ARBA00007434"/>
    </source>
</evidence>
<keyword evidence="15" id="KW-1185">Reference proteome</keyword>
<evidence type="ECO:0000256" key="8">
    <source>
        <dbReference type="ARBA" id="ARBA00022679"/>
    </source>
</evidence>
<dbReference type="EC" id="2.3.2.27" evidence="6"/>
<evidence type="ECO:0000256" key="9">
    <source>
        <dbReference type="ARBA" id="ARBA00022786"/>
    </source>
</evidence>
<evidence type="ECO:0000313" key="14">
    <source>
        <dbReference type="EMBL" id="KYR02190.1"/>
    </source>
</evidence>
<comment type="pathway">
    <text evidence="4">Protein modification; protein ubiquitination.</text>
</comment>
<dbReference type="GO" id="GO:0034450">
    <property type="term" value="F:ubiquitin-ubiquitin ligase activity"/>
    <property type="evidence" value="ECO:0007669"/>
    <property type="project" value="InterPro"/>
</dbReference>
<keyword evidence="11" id="KW-0175">Coiled coil</keyword>
<keyword evidence="10" id="KW-0539">Nucleus</keyword>
<dbReference type="GO" id="GO:0000209">
    <property type="term" value="P:protein polyubiquitination"/>
    <property type="evidence" value="ECO:0007669"/>
    <property type="project" value="TreeGrafter"/>
</dbReference>
<evidence type="ECO:0000256" key="3">
    <source>
        <dbReference type="ARBA" id="ARBA00004496"/>
    </source>
</evidence>
<evidence type="ECO:0000256" key="7">
    <source>
        <dbReference type="ARBA" id="ARBA00022490"/>
    </source>
</evidence>
<feature type="compositionally biased region" description="Basic and acidic residues" evidence="12">
    <location>
        <begin position="29"/>
        <end position="42"/>
    </location>
</feature>
<evidence type="ECO:0000256" key="11">
    <source>
        <dbReference type="SAM" id="Coils"/>
    </source>
</evidence>
<dbReference type="GO" id="GO:0036503">
    <property type="term" value="P:ERAD pathway"/>
    <property type="evidence" value="ECO:0007669"/>
    <property type="project" value="InterPro"/>
</dbReference>
<reference evidence="14 15" key="1">
    <citation type="submission" date="2015-12" db="EMBL/GenBank/DDBJ databases">
        <title>Dictyostelia acquired genes for synthesis and detection of signals that induce cell-type specialization by lateral gene transfer from prokaryotes.</title>
        <authorList>
            <person name="Gloeckner G."/>
            <person name="Schaap P."/>
        </authorList>
    </citation>
    <scope>NUCLEOTIDE SEQUENCE [LARGE SCALE GENOMIC DNA]</scope>
    <source>
        <strain evidence="14 15">TK</strain>
    </source>
</reference>
<comment type="subcellular location">
    <subcellularLocation>
        <location evidence="3">Cytoplasm</location>
    </subcellularLocation>
    <subcellularLocation>
        <location evidence="2">Nucleus</location>
    </subcellularLocation>
</comment>
<dbReference type="GO" id="GO:0005634">
    <property type="term" value="C:nucleus"/>
    <property type="evidence" value="ECO:0007669"/>
    <property type="project" value="UniProtKB-SubCell"/>
</dbReference>
<dbReference type="OrthoDB" id="20295at2759"/>
<name>A0A152A7H3_TIELA</name>
<evidence type="ECO:0000313" key="15">
    <source>
        <dbReference type="Proteomes" id="UP000076078"/>
    </source>
</evidence>
<protein>
    <recommendedName>
        <fullName evidence="6">RING-type E3 ubiquitin transferase</fullName>
        <ecNumber evidence="6">2.3.2.27</ecNumber>
    </recommendedName>
</protein>
<feature type="compositionally biased region" description="Low complexity" evidence="12">
    <location>
        <begin position="51"/>
        <end position="69"/>
    </location>
</feature>
<keyword evidence="8" id="KW-0808">Transferase</keyword>
<dbReference type="SMART" id="SM00504">
    <property type="entry name" value="Ubox"/>
    <property type="match status" value="1"/>
</dbReference>
<dbReference type="GO" id="GO:0000151">
    <property type="term" value="C:ubiquitin ligase complex"/>
    <property type="evidence" value="ECO:0007669"/>
    <property type="project" value="InterPro"/>
</dbReference>
<evidence type="ECO:0000256" key="1">
    <source>
        <dbReference type="ARBA" id="ARBA00000900"/>
    </source>
</evidence>
<gene>
    <name evidence="14" type="ORF">DLAC_01006</name>
</gene>
<feature type="domain" description="U-box" evidence="13">
    <location>
        <begin position="1004"/>
        <end position="1078"/>
    </location>
</feature>
<comment type="caution">
    <text evidence="14">The sequence shown here is derived from an EMBL/GenBank/DDBJ whole genome shotgun (WGS) entry which is preliminary data.</text>
</comment>
<dbReference type="FunCoup" id="A0A152A7H3">
    <property type="interactions" value="1404"/>
</dbReference>
<dbReference type="Pfam" id="PF04564">
    <property type="entry name" value="U-box"/>
    <property type="match status" value="1"/>
</dbReference>